<proteinExistence type="predicted"/>
<protein>
    <submittedName>
        <fullName evidence="1">Dehydrogenase</fullName>
    </submittedName>
</protein>
<evidence type="ECO:0000313" key="2">
    <source>
        <dbReference type="Proteomes" id="UP000254400"/>
    </source>
</evidence>
<dbReference type="Gene3D" id="3.40.50.720">
    <property type="entry name" value="NAD(P)-binding Rossmann-like Domain"/>
    <property type="match status" value="1"/>
</dbReference>
<dbReference type="EMBL" id="UGSC01000001">
    <property type="protein sequence ID" value="SUA70667.1"/>
    <property type="molecule type" value="Genomic_DNA"/>
</dbReference>
<dbReference type="GeneID" id="93346885"/>
<dbReference type="SUPFAM" id="SSF51735">
    <property type="entry name" value="NAD(P)-binding Rossmann-fold domains"/>
    <property type="match status" value="1"/>
</dbReference>
<name>A0A378Y2Y0_PAEPO</name>
<sequence>MLEAKECEDVKRIKAGIISCGNTSSVYLKILQTNPPFEVVTFGDLLNGRAKERVDKLSVENVYKVEGSMLRLEMELAFICRYLAARHCRCAIPEAGKQV</sequence>
<accession>A0A378Y2Y0</accession>
<evidence type="ECO:0000313" key="1">
    <source>
        <dbReference type="EMBL" id="SUA70667.1"/>
    </source>
</evidence>
<dbReference type="RefSeq" id="WP_019687922.1">
    <property type="nucleotide sequence ID" value="NZ_CP049598.1"/>
</dbReference>
<reference evidence="1 2" key="1">
    <citation type="submission" date="2018-06" db="EMBL/GenBank/DDBJ databases">
        <authorList>
            <consortium name="Pathogen Informatics"/>
            <person name="Doyle S."/>
        </authorList>
    </citation>
    <scope>NUCLEOTIDE SEQUENCE [LARGE SCALE GENOMIC DNA]</scope>
    <source>
        <strain evidence="1 2">NCTC10343</strain>
    </source>
</reference>
<gene>
    <name evidence="1" type="ORF">NCTC10343_03543</name>
</gene>
<dbReference type="Proteomes" id="UP000254400">
    <property type="component" value="Unassembled WGS sequence"/>
</dbReference>
<dbReference type="InterPro" id="IPR036291">
    <property type="entry name" value="NAD(P)-bd_dom_sf"/>
</dbReference>
<organism evidence="1 2">
    <name type="scientific">Paenibacillus polymyxa</name>
    <name type="common">Bacillus polymyxa</name>
    <dbReference type="NCBI Taxonomy" id="1406"/>
    <lineage>
        <taxon>Bacteria</taxon>
        <taxon>Bacillati</taxon>
        <taxon>Bacillota</taxon>
        <taxon>Bacilli</taxon>
        <taxon>Bacillales</taxon>
        <taxon>Paenibacillaceae</taxon>
        <taxon>Paenibacillus</taxon>
    </lineage>
</organism>
<dbReference type="AlphaFoldDB" id="A0A378Y2Y0"/>